<evidence type="ECO:0000256" key="3">
    <source>
        <dbReference type="ARBA" id="ARBA00022448"/>
    </source>
</evidence>
<organism evidence="9 10">
    <name type="scientific">Bacillus thuringiensis</name>
    <dbReference type="NCBI Taxonomy" id="1428"/>
    <lineage>
        <taxon>Bacteria</taxon>
        <taxon>Bacillati</taxon>
        <taxon>Bacillota</taxon>
        <taxon>Bacilli</taxon>
        <taxon>Bacillales</taxon>
        <taxon>Bacillaceae</taxon>
        <taxon>Bacillus</taxon>
        <taxon>Bacillus cereus group</taxon>
    </lineage>
</organism>
<dbReference type="Pfam" id="PF01032">
    <property type="entry name" value="FecCD"/>
    <property type="match status" value="1"/>
</dbReference>
<keyword evidence="4" id="KW-1003">Cell membrane</keyword>
<feature type="transmembrane region" description="Helical" evidence="8">
    <location>
        <begin position="129"/>
        <end position="148"/>
    </location>
</feature>
<dbReference type="GO" id="GO:0005886">
    <property type="term" value="C:plasma membrane"/>
    <property type="evidence" value="ECO:0007669"/>
    <property type="project" value="UniProtKB-SubCell"/>
</dbReference>
<name>A0A1C4G1H5_BACTU</name>
<keyword evidence="5 8" id="KW-0812">Transmembrane</keyword>
<dbReference type="AlphaFoldDB" id="A0A1C4G1H5"/>
<feature type="transmembrane region" description="Helical" evidence="8">
    <location>
        <begin position="104"/>
        <end position="123"/>
    </location>
</feature>
<keyword evidence="3" id="KW-0813">Transport</keyword>
<feature type="transmembrane region" description="Helical" evidence="8">
    <location>
        <begin position="247"/>
        <end position="274"/>
    </location>
</feature>
<dbReference type="InterPro" id="IPR000522">
    <property type="entry name" value="ABC_transptr_permease_BtuC"/>
</dbReference>
<dbReference type="EMBL" id="FMBI01000039">
    <property type="protein sequence ID" value="SCC61803.1"/>
    <property type="molecule type" value="Genomic_DNA"/>
</dbReference>
<accession>A0A1C4G1H5</accession>
<dbReference type="Proteomes" id="UP000195991">
    <property type="component" value="Unassembled WGS sequence"/>
</dbReference>
<evidence type="ECO:0000256" key="7">
    <source>
        <dbReference type="ARBA" id="ARBA00023136"/>
    </source>
</evidence>
<dbReference type="PANTHER" id="PTHR30472:SF68">
    <property type="entry name" value="FERRICHROME TRANSPORT SYSTEM PERMEASE PROTEIN FHUB"/>
    <property type="match status" value="1"/>
</dbReference>
<feature type="transmembrane region" description="Helical" evidence="8">
    <location>
        <begin position="72"/>
        <end position="92"/>
    </location>
</feature>
<protein>
    <submittedName>
        <fullName evidence="9">Iron compound ABC transporter, permease</fullName>
    </submittedName>
</protein>
<keyword evidence="6 8" id="KW-1133">Transmembrane helix</keyword>
<evidence type="ECO:0000313" key="9">
    <source>
        <dbReference type="EMBL" id="SCC61803.1"/>
    </source>
</evidence>
<evidence type="ECO:0000256" key="6">
    <source>
        <dbReference type="ARBA" id="ARBA00022989"/>
    </source>
</evidence>
<evidence type="ECO:0000256" key="2">
    <source>
        <dbReference type="ARBA" id="ARBA00007935"/>
    </source>
</evidence>
<feature type="transmembrane region" description="Helical" evidence="8">
    <location>
        <begin position="315"/>
        <end position="335"/>
    </location>
</feature>
<gene>
    <name evidence="9" type="ORF">BTT61001_05089</name>
</gene>
<dbReference type="Gene3D" id="1.10.3470.10">
    <property type="entry name" value="ABC transporter involved in vitamin B12 uptake, BtuC"/>
    <property type="match status" value="1"/>
</dbReference>
<feature type="transmembrane region" description="Helical" evidence="8">
    <location>
        <begin position="160"/>
        <end position="180"/>
    </location>
</feature>
<dbReference type="FunFam" id="1.10.3470.10:FF:000001">
    <property type="entry name" value="Vitamin B12 ABC transporter permease BtuC"/>
    <property type="match status" value="1"/>
</dbReference>
<evidence type="ECO:0000256" key="8">
    <source>
        <dbReference type="SAM" id="Phobius"/>
    </source>
</evidence>
<dbReference type="CDD" id="cd06550">
    <property type="entry name" value="TM_ABC_iron-siderophores_like"/>
    <property type="match status" value="1"/>
</dbReference>
<dbReference type="GO" id="GO:0022857">
    <property type="term" value="F:transmembrane transporter activity"/>
    <property type="evidence" value="ECO:0007669"/>
    <property type="project" value="InterPro"/>
</dbReference>
<sequence>MISMESSEVVREKEHPFAKKRWIIAVTLVVLTILGLFYGLFAGSLSFSLREILAGIQDEGSTVHRIVWDLRIPRVLIGFIVGTCLAASGALLQGVMRNPLADPGIIGVSSGAGLVAIVIMILFPQHMAFLPLGAFLGAFITAMVIYALSWQKGAPPSRIVLVGVSINALIGAATSALMLLHSDKVQSVLPWLAGGIGGVSWVHLNMIIYYAIFAIILAFFGIKHIRVLMLGDEMAKLLGYNVERSRFYLIVVSTLLAGIAVSVSGLIGFVGLVVPHMLRLLVGNDYKYLLPLSCLGGGILLVFADAIARSWFDPIELPVGILLSFLGGPFFLYLIHRGGKQRDFR</sequence>
<evidence type="ECO:0000256" key="1">
    <source>
        <dbReference type="ARBA" id="ARBA00004651"/>
    </source>
</evidence>
<reference evidence="9 10" key="1">
    <citation type="submission" date="2016-08" db="EMBL/GenBank/DDBJ databases">
        <authorList>
            <person name="Seilhamer J.J."/>
        </authorList>
    </citation>
    <scope>NUCLEOTIDE SEQUENCE [LARGE SCALE GENOMIC DNA]</scope>
    <source>
        <strain evidence="9 10">IEBC_T61001</strain>
    </source>
</reference>
<evidence type="ECO:0000256" key="4">
    <source>
        <dbReference type="ARBA" id="ARBA00022475"/>
    </source>
</evidence>
<dbReference type="SUPFAM" id="SSF81345">
    <property type="entry name" value="ABC transporter involved in vitamin B12 uptake, BtuC"/>
    <property type="match status" value="1"/>
</dbReference>
<proteinExistence type="inferred from homology"/>
<dbReference type="InterPro" id="IPR037294">
    <property type="entry name" value="ABC_BtuC-like"/>
</dbReference>
<evidence type="ECO:0000313" key="10">
    <source>
        <dbReference type="Proteomes" id="UP000195991"/>
    </source>
</evidence>
<comment type="subcellular location">
    <subcellularLocation>
        <location evidence="1">Cell membrane</location>
        <topology evidence="1">Multi-pass membrane protein</topology>
    </subcellularLocation>
</comment>
<dbReference type="PANTHER" id="PTHR30472">
    <property type="entry name" value="FERRIC ENTEROBACTIN TRANSPORT SYSTEM PERMEASE PROTEIN"/>
    <property type="match status" value="1"/>
</dbReference>
<feature type="transmembrane region" description="Helical" evidence="8">
    <location>
        <begin position="286"/>
        <end position="308"/>
    </location>
</feature>
<feature type="transmembrane region" description="Helical" evidence="8">
    <location>
        <begin position="21"/>
        <end position="41"/>
    </location>
</feature>
<dbReference type="GO" id="GO:0033214">
    <property type="term" value="P:siderophore-iron import into cell"/>
    <property type="evidence" value="ECO:0007669"/>
    <property type="project" value="TreeGrafter"/>
</dbReference>
<comment type="similarity">
    <text evidence="2">Belongs to the binding-protein-dependent transport system permease family. FecCD subfamily.</text>
</comment>
<keyword evidence="7 8" id="KW-0472">Membrane</keyword>
<evidence type="ECO:0000256" key="5">
    <source>
        <dbReference type="ARBA" id="ARBA00022692"/>
    </source>
</evidence>
<feature type="transmembrane region" description="Helical" evidence="8">
    <location>
        <begin position="207"/>
        <end position="226"/>
    </location>
</feature>